<dbReference type="Proteomes" id="UP000292382">
    <property type="component" value="Unassembled WGS sequence"/>
</dbReference>
<dbReference type="GO" id="GO:0016020">
    <property type="term" value="C:membrane"/>
    <property type="evidence" value="ECO:0007669"/>
    <property type="project" value="TreeGrafter"/>
</dbReference>
<comment type="caution">
    <text evidence="6">The sequence shown here is derived from an EMBL/GenBank/DDBJ whole genome shotgun (WGS) entry which is preliminary data.</text>
</comment>
<evidence type="ECO:0000256" key="2">
    <source>
        <dbReference type="ARBA" id="ARBA00022801"/>
    </source>
</evidence>
<gene>
    <name evidence="6" type="ORF">PG2003B_0138</name>
</gene>
<feature type="region of interest" description="Disordered" evidence="3">
    <location>
        <begin position="1"/>
        <end position="23"/>
    </location>
</feature>
<dbReference type="InterPro" id="IPR050248">
    <property type="entry name" value="Polysacc_deacetylase_ArnD"/>
</dbReference>
<evidence type="ECO:0000256" key="1">
    <source>
        <dbReference type="ARBA" id="ARBA00022723"/>
    </source>
</evidence>
<proteinExistence type="predicted"/>
<dbReference type="PROSITE" id="PS51677">
    <property type="entry name" value="NODB"/>
    <property type="match status" value="1"/>
</dbReference>
<evidence type="ECO:0000256" key="4">
    <source>
        <dbReference type="SAM" id="Phobius"/>
    </source>
</evidence>
<dbReference type="CDD" id="cd10917">
    <property type="entry name" value="CE4_NodB_like_6s_7s"/>
    <property type="match status" value="1"/>
</dbReference>
<dbReference type="GO" id="GO:0005975">
    <property type="term" value="P:carbohydrate metabolic process"/>
    <property type="evidence" value="ECO:0007669"/>
    <property type="project" value="InterPro"/>
</dbReference>
<evidence type="ECO:0000256" key="3">
    <source>
        <dbReference type="SAM" id="MobiDB-lite"/>
    </source>
</evidence>
<feature type="domain" description="NodB homology" evidence="5">
    <location>
        <begin position="278"/>
        <end position="457"/>
    </location>
</feature>
<dbReference type="PANTHER" id="PTHR10587">
    <property type="entry name" value="GLYCOSYL TRANSFERASE-RELATED"/>
    <property type="match status" value="1"/>
</dbReference>
<dbReference type="EMBL" id="RYUW01000002">
    <property type="protein sequence ID" value="RYQ38775.1"/>
    <property type="molecule type" value="Genomic_DNA"/>
</dbReference>
<organism evidence="6 7">
    <name type="scientific">Bifidobacterium pseudolongum subsp. globosum</name>
    <dbReference type="NCBI Taxonomy" id="1690"/>
    <lineage>
        <taxon>Bacteria</taxon>
        <taxon>Bacillati</taxon>
        <taxon>Actinomycetota</taxon>
        <taxon>Actinomycetes</taxon>
        <taxon>Bifidobacteriales</taxon>
        <taxon>Bifidobacteriaceae</taxon>
        <taxon>Bifidobacterium</taxon>
    </lineage>
</organism>
<dbReference type="InterPro" id="IPR011330">
    <property type="entry name" value="Glyco_hydro/deAcase_b/a-brl"/>
</dbReference>
<dbReference type="GO" id="GO:0016810">
    <property type="term" value="F:hydrolase activity, acting on carbon-nitrogen (but not peptide) bonds"/>
    <property type="evidence" value="ECO:0007669"/>
    <property type="project" value="InterPro"/>
</dbReference>
<dbReference type="Gene3D" id="3.20.20.370">
    <property type="entry name" value="Glycoside hydrolase/deacetylase"/>
    <property type="match status" value="1"/>
</dbReference>
<feature type="compositionally biased region" description="Polar residues" evidence="3">
    <location>
        <begin position="8"/>
        <end position="21"/>
    </location>
</feature>
<keyword evidence="4" id="KW-0812">Transmembrane</keyword>
<sequence length="487" mass="51797">MTEYGGNMTDNSSERTNTQHDNNLDFFDTGFTSEEMAPTAPPPHQRRNTVLAVIVALLATAGLLAAVVIPIVNASNRRQQEEHATALADCESAQREFGTLNTTYTTTLSNASKLAQGDGKTISEEHATALANKIEHIDDTHTVSTLTTSSCETSQSTSDLNELARRFGAASTSMVNRMRDVQTDADTLRRLVDGARNSDRRGELQKQLTVAKAAYERSANKASEPLRAELNARISTASAMLEPGSTATNPQVTDALGALATATDAVVNAMPLDCEFAACVALTFDDGPNKQVTPQLLAALQQADAPATFFVQGQFVSGSNRQLLVTMAAQGNDIGSLSWRHKQLHTLSPSELGKWFADTDEVIVGAGVVKPTLFRPPDGAWSEAVVEAARGNGQSVILWNVDSRDWDPKTSAADIARNVLDGASSGAIVALHDGNGRTVEAIPQIVSGLRERGFTLVTVSQLLSGELSPGTVFYARGDTAPTGDVMQ</sequence>
<accession>A0A4Q5AWN1</accession>
<dbReference type="Pfam" id="PF01522">
    <property type="entry name" value="Polysacc_deac_1"/>
    <property type="match status" value="1"/>
</dbReference>
<evidence type="ECO:0000313" key="6">
    <source>
        <dbReference type="EMBL" id="RYQ38775.1"/>
    </source>
</evidence>
<feature type="transmembrane region" description="Helical" evidence="4">
    <location>
        <begin position="50"/>
        <end position="72"/>
    </location>
</feature>
<keyword evidence="1" id="KW-0479">Metal-binding</keyword>
<protein>
    <submittedName>
        <fullName evidence="6">Peptidoglycan GlcNAc deacetylase</fullName>
    </submittedName>
</protein>
<keyword evidence="2" id="KW-0378">Hydrolase</keyword>
<keyword evidence="4" id="KW-0472">Membrane</keyword>
<evidence type="ECO:0000259" key="5">
    <source>
        <dbReference type="PROSITE" id="PS51677"/>
    </source>
</evidence>
<name>A0A4Q5AWN1_9BIFI</name>
<dbReference type="SUPFAM" id="SSF88713">
    <property type="entry name" value="Glycoside hydrolase/deacetylase"/>
    <property type="match status" value="1"/>
</dbReference>
<keyword evidence="4" id="KW-1133">Transmembrane helix</keyword>
<evidence type="ECO:0000313" key="7">
    <source>
        <dbReference type="Proteomes" id="UP000292382"/>
    </source>
</evidence>
<dbReference type="GO" id="GO:0046872">
    <property type="term" value="F:metal ion binding"/>
    <property type="evidence" value="ECO:0007669"/>
    <property type="project" value="UniProtKB-KW"/>
</dbReference>
<reference evidence="6 7" key="1">
    <citation type="submission" date="2018-12" db="EMBL/GenBank/DDBJ databases">
        <title>Unveiling genomic diversity among members of the Bifidobacterium pseudolongum species, a widely distributed gut commensal of the animal kingdom.</title>
        <authorList>
            <person name="Lugli G.A."/>
            <person name="Duranti S."/>
            <person name="Albert K."/>
            <person name="Mancabelli L."/>
            <person name="Napoli S."/>
            <person name="Viappiani A."/>
            <person name="Anzalone R."/>
            <person name="Longhi G."/>
            <person name="Milani C."/>
            <person name="Turroni F."/>
            <person name="Alessandri G."/>
            <person name="Sela D.A."/>
            <person name="Van Sinderen D."/>
            <person name="Ventura M."/>
        </authorList>
    </citation>
    <scope>NUCLEOTIDE SEQUENCE [LARGE SCALE GENOMIC DNA]</scope>
    <source>
        <strain evidence="6 7">2003B</strain>
    </source>
</reference>
<dbReference type="PANTHER" id="PTHR10587:SF133">
    <property type="entry name" value="CHITIN DEACETYLASE 1-RELATED"/>
    <property type="match status" value="1"/>
</dbReference>
<dbReference type="AlphaFoldDB" id="A0A4Q5AWN1"/>
<dbReference type="InterPro" id="IPR002509">
    <property type="entry name" value="NODB_dom"/>
</dbReference>